<keyword evidence="4" id="KW-1185">Reference proteome</keyword>
<feature type="region of interest" description="Disordered" evidence="2">
    <location>
        <begin position="269"/>
        <end position="425"/>
    </location>
</feature>
<evidence type="ECO:0000256" key="1">
    <source>
        <dbReference type="SAM" id="Coils"/>
    </source>
</evidence>
<evidence type="ECO:0000256" key="2">
    <source>
        <dbReference type="SAM" id="MobiDB-lite"/>
    </source>
</evidence>
<dbReference type="Proteomes" id="UP000187209">
    <property type="component" value="Unassembled WGS sequence"/>
</dbReference>
<evidence type="ECO:0008006" key="5">
    <source>
        <dbReference type="Google" id="ProtNLM"/>
    </source>
</evidence>
<organism evidence="3 4">
    <name type="scientific">Stentor coeruleus</name>
    <dbReference type="NCBI Taxonomy" id="5963"/>
    <lineage>
        <taxon>Eukaryota</taxon>
        <taxon>Sar</taxon>
        <taxon>Alveolata</taxon>
        <taxon>Ciliophora</taxon>
        <taxon>Postciliodesmatophora</taxon>
        <taxon>Heterotrichea</taxon>
        <taxon>Heterotrichida</taxon>
        <taxon>Stentoridae</taxon>
        <taxon>Stentor</taxon>
    </lineage>
</organism>
<feature type="compositionally biased region" description="Low complexity" evidence="2">
    <location>
        <begin position="233"/>
        <end position="243"/>
    </location>
</feature>
<evidence type="ECO:0000313" key="3">
    <source>
        <dbReference type="EMBL" id="OMJ70502.1"/>
    </source>
</evidence>
<reference evidence="3 4" key="1">
    <citation type="submission" date="2016-11" db="EMBL/GenBank/DDBJ databases">
        <title>The macronuclear genome of Stentor coeruleus: a giant cell with tiny introns.</title>
        <authorList>
            <person name="Slabodnick M."/>
            <person name="Ruby J.G."/>
            <person name="Reiff S.B."/>
            <person name="Swart E.C."/>
            <person name="Gosai S."/>
            <person name="Prabakaran S."/>
            <person name="Witkowska E."/>
            <person name="Larue G.E."/>
            <person name="Fisher S."/>
            <person name="Freeman R.M."/>
            <person name="Gunawardena J."/>
            <person name="Chu W."/>
            <person name="Stover N.A."/>
            <person name="Gregory B.D."/>
            <person name="Nowacki M."/>
            <person name="Derisi J."/>
            <person name="Roy S.W."/>
            <person name="Marshall W.F."/>
            <person name="Sood P."/>
        </authorList>
    </citation>
    <scope>NUCLEOTIDE SEQUENCE [LARGE SCALE GENOMIC DNA]</scope>
    <source>
        <strain evidence="3">WM001</strain>
    </source>
</reference>
<gene>
    <name evidence="3" type="ORF">SteCoe_31498</name>
</gene>
<feature type="compositionally biased region" description="Low complexity" evidence="2">
    <location>
        <begin position="392"/>
        <end position="404"/>
    </location>
</feature>
<feature type="region of interest" description="Disordered" evidence="2">
    <location>
        <begin position="1"/>
        <end position="41"/>
    </location>
</feature>
<dbReference type="AlphaFoldDB" id="A0A1R2B135"/>
<feature type="compositionally biased region" description="Basic and acidic residues" evidence="2">
    <location>
        <begin position="362"/>
        <end position="373"/>
    </location>
</feature>
<comment type="caution">
    <text evidence="3">The sequence shown here is derived from an EMBL/GenBank/DDBJ whole genome shotgun (WGS) entry which is preliminary data.</text>
</comment>
<keyword evidence="1" id="KW-0175">Coiled coil</keyword>
<name>A0A1R2B135_9CILI</name>
<feature type="coiled-coil region" evidence="1">
    <location>
        <begin position="50"/>
        <end position="166"/>
    </location>
</feature>
<sequence length="425" mass="50233">MENHDINYLISKYSKNPNNAKNEDFQSSSSPKSSFSPFRNPNSKAYAAAMRALHERIGFLERENAEMIRKYKTTEERLIEERKTNDRLRERLEDFEKYSNQNANELKQELMNMKKENSILHLKLKDNYNAEHLAQNKEKNYIKEELADFKKENQRLKNRIEDLETNELPKLYKENLHLKQDLDRIQRDFSDNILGETKNMQIKRMEDKIEMLRNEISKENQKDKNYYKENPDNKYNINKNQNNNRRENAILRQKEHFIRTIKDLEDQSRCYDDGFRPKSQAMGRSDDVYTSVGETDNQSLGGATTYRQRNGEVNERADTSPKRKKNGENSSSPSRRGHGYRFSPYDEDMKRGRTSQWNGKGKFRDLNEDDKNFTYRTVSFRGSKSKSKSRSKSSSPSSPNISRPANRHIGAHLNEYGFYGNKTEY</sequence>
<dbReference type="EMBL" id="MPUH01001081">
    <property type="protein sequence ID" value="OMJ70502.1"/>
    <property type="molecule type" value="Genomic_DNA"/>
</dbReference>
<feature type="compositionally biased region" description="Polar residues" evidence="2">
    <location>
        <begin position="292"/>
        <end position="308"/>
    </location>
</feature>
<feature type="compositionally biased region" description="Basic and acidic residues" evidence="2">
    <location>
        <begin position="309"/>
        <end position="321"/>
    </location>
</feature>
<feature type="region of interest" description="Disordered" evidence="2">
    <location>
        <begin position="220"/>
        <end position="246"/>
    </location>
</feature>
<accession>A0A1R2B135</accession>
<feature type="compositionally biased region" description="Basic and acidic residues" evidence="2">
    <location>
        <begin position="220"/>
        <end position="232"/>
    </location>
</feature>
<evidence type="ECO:0000313" key="4">
    <source>
        <dbReference type="Proteomes" id="UP000187209"/>
    </source>
</evidence>
<proteinExistence type="predicted"/>
<protein>
    <recommendedName>
        <fullName evidence="5">Lebercilin domain-containing protein</fullName>
    </recommendedName>
</protein>
<feature type="compositionally biased region" description="Low complexity" evidence="2">
    <location>
        <begin position="27"/>
        <end position="41"/>
    </location>
</feature>